<comment type="caution">
    <text evidence="2">The sequence shown here is derived from an EMBL/GenBank/DDBJ whole genome shotgun (WGS) entry which is preliminary data.</text>
</comment>
<name>X1UDY6_9ZZZZ</name>
<dbReference type="AlphaFoldDB" id="X1UDY6"/>
<keyword evidence="1" id="KW-1133">Transmembrane helix</keyword>
<organism evidence="2">
    <name type="scientific">marine sediment metagenome</name>
    <dbReference type="NCBI Taxonomy" id="412755"/>
    <lineage>
        <taxon>unclassified sequences</taxon>
        <taxon>metagenomes</taxon>
        <taxon>ecological metagenomes</taxon>
    </lineage>
</organism>
<proteinExistence type="predicted"/>
<keyword evidence="1" id="KW-0472">Membrane</keyword>
<protein>
    <submittedName>
        <fullName evidence="2">Uncharacterized protein</fullName>
    </submittedName>
</protein>
<feature type="transmembrane region" description="Helical" evidence="1">
    <location>
        <begin position="70"/>
        <end position="92"/>
    </location>
</feature>
<accession>X1UDY6</accession>
<evidence type="ECO:0000256" key="1">
    <source>
        <dbReference type="SAM" id="Phobius"/>
    </source>
</evidence>
<evidence type="ECO:0000313" key="2">
    <source>
        <dbReference type="EMBL" id="GAJ15738.1"/>
    </source>
</evidence>
<reference evidence="2" key="1">
    <citation type="journal article" date="2014" name="Front. Microbiol.">
        <title>High frequency of phylogenetically diverse reductive dehalogenase-homologous genes in deep subseafloor sedimentary metagenomes.</title>
        <authorList>
            <person name="Kawai M."/>
            <person name="Futagami T."/>
            <person name="Toyoda A."/>
            <person name="Takaki Y."/>
            <person name="Nishi S."/>
            <person name="Hori S."/>
            <person name="Arai W."/>
            <person name="Tsubouchi T."/>
            <person name="Morono Y."/>
            <person name="Uchiyama I."/>
            <person name="Ito T."/>
            <person name="Fujiyama A."/>
            <person name="Inagaki F."/>
            <person name="Takami H."/>
        </authorList>
    </citation>
    <scope>NUCLEOTIDE SEQUENCE</scope>
    <source>
        <strain evidence="2">Expedition CK06-06</strain>
    </source>
</reference>
<dbReference type="EMBL" id="BARW01026184">
    <property type="protein sequence ID" value="GAJ15738.1"/>
    <property type="molecule type" value="Genomic_DNA"/>
</dbReference>
<gene>
    <name evidence="2" type="ORF">S12H4_42744</name>
</gene>
<keyword evidence="1" id="KW-0812">Transmembrane</keyword>
<sequence length="107" mass="12077">MLRGLFRILSLVSLALALVSGVLDMTRSIADSQIIFTPLYVDWIRLSPGTLTEFGESVSNYTHPWVWDPAIITLLKAPTWTVFALLAVLLGMASRRKRKRWQENFGA</sequence>